<name>A0ABQ6M1E7_9GAMM</name>
<gene>
    <name evidence="2" type="ORF">MNKW57_25040</name>
</gene>
<dbReference type="EMBL" id="BSYJ01000005">
    <property type="protein sequence ID" value="GMG88183.1"/>
    <property type="molecule type" value="Genomic_DNA"/>
</dbReference>
<protein>
    <recommendedName>
        <fullName evidence="4">Lipoprotein SmpA/OmlA domain-containing protein</fullName>
    </recommendedName>
</protein>
<dbReference type="Proteomes" id="UP001224392">
    <property type="component" value="Unassembled WGS sequence"/>
</dbReference>
<comment type="caution">
    <text evidence="2">The sequence shown here is derived from an EMBL/GenBank/DDBJ whole genome shotgun (WGS) entry which is preliminary data.</text>
</comment>
<reference evidence="2 3" key="1">
    <citation type="submission" date="2023-04" db="EMBL/GenBank/DDBJ databases">
        <title>Marinobulbifer ophiurae gen. nov., sp. Nov., isolate from tissue of brittle star Ophioplocus japonicus.</title>
        <authorList>
            <person name="Kawano K."/>
            <person name="Sawayama S."/>
            <person name="Nakagawa S."/>
        </authorList>
    </citation>
    <scope>NUCLEOTIDE SEQUENCE [LARGE SCALE GENOMIC DNA]</scope>
    <source>
        <strain evidence="2 3">NKW57</strain>
    </source>
</reference>
<keyword evidence="1" id="KW-0732">Signal</keyword>
<sequence length="104" mass="11876">MMFSILHRKILMPLIAASLLAGMPAVAEEVKVPVGSQGSLYQEVQMRGLSMDDIINRLGEPLAKEGPVGEPPISRWEYQEFYVYFEHRTVLHTVMKFRPKTEDQ</sequence>
<evidence type="ECO:0008006" key="4">
    <source>
        <dbReference type="Google" id="ProtNLM"/>
    </source>
</evidence>
<feature type="chain" id="PRO_5045984802" description="Lipoprotein SmpA/OmlA domain-containing protein" evidence="1">
    <location>
        <begin position="28"/>
        <end position="104"/>
    </location>
</feature>
<evidence type="ECO:0000256" key="1">
    <source>
        <dbReference type="SAM" id="SignalP"/>
    </source>
</evidence>
<feature type="signal peptide" evidence="1">
    <location>
        <begin position="1"/>
        <end position="27"/>
    </location>
</feature>
<accession>A0ABQ6M1E7</accession>
<keyword evidence="3" id="KW-1185">Reference proteome</keyword>
<organism evidence="2 3">
    <name type="scientific">Biformimicrobium ophioploci</name>
    <dbReference type="NCBI Taxonomy" id="3036711"/>
    <lineage>
        <taxon>Bacteria</taxon>
        <taxon>Pseudomonadati</taxon>
        <taxon>Pseudomonadota</taxon>
        <taxon>Gammaproteobacteria</taxon>
        <taxon>Cellvibrionales</taxon>
        <taxon>Microbulbiferaceae</taxon>
        <taxon>Biformimicrobium</taxon>
    </lineage>
</organism>
<evidence type="ECO:0000313" key="3">
    <source>
        <dbReference type="Proteomes" id="UP001224392"/>
    </source>
</evidence>
<dbReference type="RefSeq" id="WP_285764795.1">
    <property type="nucleotide sequence ID" value="NZ_BSYJ01000005.1"/>
</dbReference>
<evidence type="ECO:0000313" key="2">
    <source>
        <dbReference type="EMBL" id="GMG88183.1"/>
    </source>
</evidence>
<proteinExistence type="predicted"/>